<proteinExistence type="predicted"/>
<evidence type="ECO:0000313" key="2">
    <source>
        <dbReference type="Proteomes" id="UP000252079"/>
    </source>
</evidence>
<name>A0ABD7N7V9_9ENTR</name>
<accession>A0ABD7N7V9</accession>
<reference evidence="1 2" key="1">
    <citation type="submission" date="2018-07" db="EMBL/GenBank/DDBJ databases">
        <authorList>
            <consortium name="Pathogen Informatics"/>
        </authorList>
    </citation>
    <scope>NUCLEOTIDE SEQUENCE [LARGE SCALE GENOMIC DNA]</scope>
    <source>
        <strain evidence="1 2">4300STDY6636950</strain>
    </source>
</reference>
<protein>
    <submittedName>
        <fullName evidence="1">Uncharacterized protein</fullName>
    </submittedName>
</protein>
<dbReference type="Proteomes" id="UP000252079">
    <property type="component" value="Unassembled WGS sequence"/>
</dbReference>
<comment type="caution">
    <text evidence="1">The sequence shown here is derived from an EMBL/GenBank/DDBJ whole genome shotgun (WGS) entry which is preliminary data.</text>
</comment>
<gene>
    <name evidence="1" type="ORF">SAMEA23995918_04688</name>
</gene>
<dbReference type="EMBL" id="UFBM01000048">
    <property type="protein sequence ID" value="SSG05882.1"/>
    <property type="molecule type" value="Genomic_DNA"/>
</dbReference>
<evidence type="ECO:0000313" key="1">
    <source>
        <dbReference type="EMBL" id="SSG05882.1"/>
    </source>
</evidence>
<sequence>MKLKIQDLRLFNLVFEPTFRTRFMNKSAGIEGRERR</sequence>
<organism evidence="1 2">
    <name type="scientific">Klebsiella quasipneumoniae</name>
    <dbReference type="NCBI Taxonomy" id="1463165"/>
    <lineage>
        <taxon>Bacteria</taxon>
        <taxon>Pseudomonadati</taxon>
        <taxon>Pseudomonadota</taxon>
        <taxon>Gammaproteobacteria</taxon>
        <taxon>Enterobacterales</taxon>
        <taxon>Enterobacteriaceae</taxon>
        <taxon>Klebsiella/Raoultella group</taxon>
        <taxon>Klebsiella</taxon>
        <taxon>Klebsiella pneumoniae complex</taxon>
    </lineage>
</organism>
<dbReference type="AlphaFoldDB" id="A0ABD7N7V9"/>